<comment type="caution">
    <text evidence="5">The sequence shown here is derived from an EMBL/GenBank/DDBJ whole genome shotgun (WGS) entry which is preliminary data.</text>
</comment>
<feature type="transmembrane region" description="Helical" evidence="3">
    <location>
        <begin position="430"/>
        <end position="453"/>
    </location>
</feature>
<dbReference type="Pfam" id="PF00122">
    <property type="entry name" value="E1-E2_ATPase"/>
    <property type="match status" value="1"/>
</dbReference>
<keyword evidence="3" id="KW-0472">Membrane</keyword>
<dbReference type="EMBL" id="MU858079">
    <property type="protein sequence ID" value="KAK4215460.1"/>
    <property type="molecule type" value="Genomic_DNA"/>
</dbReference>
<dbReference type="InterPro" id="IPR008250">
    <property type="entry name" value="ATPase_P-typ_transduc_dom_A_sf"/>
</dbReference>
<reference evidence="5" key="2">
    <citation type="submission" date="2023-05" db="EMBL/GenBank/DDBJ databases">
        <authorList>
            <consortium name="Lawrence Berkeley National Laboratory"/>
            <person name="Steindorff A."/>
            <person name="Hensen N."/>
            <person name="Bonometti L."/>
            <person name="Westerberg I."/>
            <person name="Brannstrom I.O."/>
            <person name="Guillou S."/>
            <person name="Cros-Aarteil S."/>
            <person name="Calhoun S."/>
            <person name="Haridas S."/>
            <person name="Kuo A."/>
            <person name="Mondo S."/>
            <person name="Pangilinan J."/>
            <person name="Riley R."/>
            <person name="Labutti K."/>
            <person name="Andreopoulos B."/>
            <person name="Lipzen A."/>
            <person name="Chen C."/>
            <person name="Yanf M."/>
            <person name="Daum C."/>
            <person name="Ng V."/>
            <person name="Clum A."/>
            <person name="Ohm R."/>
            <person name="Martin F."/>
            <person name="Silar P."/>
            <person name="Natvig D."/>
            <person name="Lalanne C."/>
            <person name="Gautier V."/>
            <person name="Ament-Velasquez S.L."/>
            <person name="Kruys A."/>
            <person name="Hutchinson M.I."/>
            <person name="Powell A.J."/>
            <person name="Barry K."/>
            <person name="Miller A.N."/>
            <person name="Grigoriev I.V."/>
            <person name="Debuchy R."/>
            <person name="Gladieux P."/>
            <person name="Thoren M.H."/>
            <person name="Johannesson H."/>
        </authorList>
    </citation>
    <scope>NUCLEOTIDE SEQUENCE</scope>
    <source>
        <strain evidence="5">PSN293</strain>
    </source>
</reference>
<dbReference type="FunFam" id="2.70.150.10:FF:000028">
    <property type="entry name" value="Calcium-transporting ATPase"/>
    <property type="match status" value="1"/>
</dbReference>
<feature type="transmembrane region" description="Helical" evidence="3">
    <location>
        <begin position="530"/>
        <end position="552"/>
    </location>
</feature>
<feature type="transmembrane region" description="Helical" evidence="3">
    <location>
        <begin position="358"/>
        <end position="379"/>
    </location>
</feature>
<dbReference type="GO" id="GO:0005388">
    <property type="term" value="F:P-type calcium transporter activity"/>
    <property type="evidence" value="ECO:0007669"/>
    <property type="project" value="TreeGrafter"/>
</dbReference>
<dbReference type="Proteomes" id="UP001301769">
    <property type="component" value="Unassembled WGS sequence"/>
</dbReference>
<dbReference type="GO" id="GO:0005886">
    <property type="term" value="C:plasma membrane"/>
    <property type="evidence" value="ECO:0007669"/>
    <property type="project" value="TreeGrafter"/>
</dbReference>
<organism evidence="5 6">
    <name type="scientific">Rhypophila decipiens</name>
    <dbReference type="NCBI Taxonomy" id="261697"/>
    <lineage>
        <taxon>Eukaryota</taxon>
        <taxon>Fungi</taxon>
        <taxon>Dikarya</taxon>
        <taxon>Ascomycota</taxon>
        <taxon>Pezizomycotina</taxon>
        <taxon>Sordariomycetes</taxon>
        <taxon>Sordariomycetidae</taxon>
        <taxon>Sordariales</taxon>
        <taxon>Naviculisporaceae</taxon>
        <taxon>Rhypophila</taxon>
    </lineage>
</organism>
<proteinExistence type="predicted"/>
<keyword evidence="6" id="KW-1185">Reference proteome</keyword>
<comment type="subcellular location">
    <subcellularLocation>
        <location evidence="1">Endomembrane system</location>
        <topology evidence="1">Multi-pass membrane protein</topology>
    </subcellularLocation>
</comment>
<dbReference type="AlphaFoldDB" id="A0AAN6YBB3"/>
<dbReference type="InterPro" id="IPR059000">
    <property type="entry name" value="ATPase_P-type_domA"/>
</dbReference>
<keyword evidence="2" id="KW-0460">Magnesium</keyword>
<evidence type="ECO:0000313" key="6">
    <source>
        <dbReference type="Proteomes" id="UP001301769"/>
    </source>
</evidence>
<keyword evidence="3" id="KW-1133">Transmembrane helix</keyword>
<feature type="transmembrane region" description="Helical" evidence="3">
    <location>
        <begin position="400"/>
        <end position="418"/>
    </location>
</feature>
<dbReference type="SUPFAM" id="SSF81653">
    <property type="entry name" value="Calcium ATPase, transduction domain A"/>
    <property type="match status" value="1"/>
</dbReference>
<reference evidence="5" key="1">
    <citation type="journal article" date="2023" name="Mol. Phylogenet. Evol.">
        <title>Genome-scale phylogeny and comparative genomics of the fungal order Sordariales.</title>
        <authorList>
            <person name="Hensen N."/>
            <person name="Bonometti L."/>
            <person name="Westerberg I."/>
            <person name="Brannstrom I.O."/>
            <person name="Guillou S."/>
            <person name="Cros-Aarteil S."/>
            <person name="Calhoun S."/>
            <person name="Haridas S."/>
            <person name="Kuo A."/>
            <person name="Mondo S."/>
            <person name="Pangilinan J."/>
            <person name="Riley R."/>
            <person name="LaButti K."/>
            <person name="Andreopoulos B."/>
            <person name="Lipzen A."/>
            <person name="Chen C."/>
            <person name="Yan M."/>
            <person name="Daum C."/>
            <person name="Ng V."/>
            <person name="Clum A."/>
            <person name="Steindorff A."/>
            <person name="Ohm R.A."/>
            <person name="Martin F."/>
            <person name="Silar P."/>
            <person name="Natvig D.O."/>
            <person name="Lalanne C."/>
            <person name="Gautier V."/>
            <person name="Ament-Velasquez S.L."/>
            <person name="Kruys A."/>
            <person name="Hutchinson M.I."/>
            <person name="Powell A.J."/>
            <person name="Barry K."/>
            <person name="Miller A.N."/>
            <person name="Grigoriev I.V."/>
            <person name="Debuchy R."/>
            <person name="Gladieux P."/>
            <person name="Hiltunen Thoren M."/>
            <person name="Johannesson H."/>
        </authorList>
    </citation>
    <scope>NUCLEOTIDE SEQUENCE</scope>
    <source>
        <strain evidence="5">PSN293</strain>
    </source>
</reference>
<feature type="domain" description="P-type ATPase A" evidence="4">
    <location>
        <begin position="169"/>
        <end position="279"/>
    </location>
</feature>
<dbReference type="GO" id="GO:0006874">
    <property type="term" value="P:intracellular calcium ion homeostasis"/>
    <property type="evidence" value="ECO:0007669"/>
    <property type="project" value="TreeGrafter"/>
</dbReference>
<evidence type="ECO:0000256" key="3">
    <source>
        <dbReference type="SAM" id="Phobius"/>
    </source>
</evidence>
<gene>
    <name evidence="5" type="ORF">QBC37DRAFT_122824</name>
</gene>
<dbReference type="PANTHER" id="PTHR24093">
    <property type="entry name" value="CATION TRANSPORTING ATPASE"/>
    <property type="match status" value="1"/>
</dbReference>
<evidence type="ECO:0000313" key="5">
    <source>
        <dbReference type="EMBL" id="KAK4215460.1"/>
    </source>
</evidence>
<evidence type="ECO:0000256" key="1">
    <source>
        <dbReference type="ARBA" id="ARBA00004127"/>
    </source>
</evidence>
<dbReference type="PANTHER" id="PTHR24093:SF369">
    <property type="entry name" value="CALCIUM-TRANSPORTING ATPASE"/>
    <property type="match status" value="1"/>
</dbReference>
<sequence>MGSATDVEPTGFNQDVHDLFTPDPGTEDMYIVRDNKFAFSPGQLSRLFNPKSYDAFYRLGGLTGLEKGLRTDVTAEPCFDEPCFDEIAPRGVSTVDKNPFAFTPRQLNKMFNPKNHSAFLKLGGLLGLEEGLKTDLMSGLSVDEVGNNHTESERVFGKNMLPGQKRKQDRVVRVVRSGRTAEISVFDILVGDILQLEPGDLIPADGILVSGDNVICDESCMTGESDPIKKTPGVRVDAAIASSEDPSRVDPFIMSGTRVMEGIGTFMVTSVGVHSAYGKNLMCLFEADWECSDSKMSWLLRNTVVLLNFLSKLCSAVALFRLGTLAFERISTTGPDSEIAQWFFHSLGRAVVEVAHSYYLLDLAGLAVMFGLSFLAIYGTLEATIHAEEPAIPHYLRHKLTFITVYLGFLYLAGRLGSHVCNPNNPLFWAGVKVIMDTCAAFTLATIATKVIWSFPSDIEISASYITARRTKERCIRSNNSSTIVPSWEEVSDHQIRSLYGRLTTLTLRWIPTYRPVMDKHKPISIPRGVLMISSAGLGLLLSMALISGVIIEPTGHGPEMGSTLPNQVHWLEPILNTMFLLYGDIERGSKTPPDRVLLLLLHASRDSWISLHIAMIMLPMGTVLLRPGDGLPPLELAAHILKICDRVSESCFHVDSNPGKALDGLCRGATDNLIFILRRVIKVMRRKMRSRPPWGSGVSSRNPMRVGASEVLLRRTPHEGGTPHYLGGRVAVGSRDG</sequence>
<protein>
    <submittedName>
        <fullName evidence="5">E1-E2 ATPase-domain-containing protein</fullName>
    </submittedName>
</protein>
<evidence type="ECO:0000259" key="4">
    <source>
        <dbReference type="Pfam" id="PF00122"/>
    </source>
</evidence>
<evidence type="ECO:0000256" key="2">
    <source>
        <dbReference type="ARBA" id="ARBA00022842"/>
    </source>
</evidence>
<dbReference type="GO" id="GO:0012505">
    <property type="term" value="C:endomembrane system"/>
    <property type="evidence" value="ECO:0007669"/>
    <property type="project" value="UniProtKB-SubCell"/>
</dbReference>
<accession>A0AAN6YBB3</accession>
<keyword evidence="3" id="KW-0812">Transmembrane</keyword>
<dbReference type="Gene3D" id="2.70.150.10">
    <property type="entry name" value="Calcium-transporting ATPase, cytoplasmic transduction domain A"/>
    <property type="match status" value="1"/>
</dbReference>
<name>A0AAN6YBB3_9PEZI</name>